<dbReference type="OrthoDB" id="6344802at2759"/>
<dbReference type="SUPFAM" id="SSF46458">
    <property type="entry name" value="Globin-like"/>
    <property type="match status" value="1"/>
</dbReference>
<dbReference type="InterPro" id="IPR009050">
    <property type="entry name" value="Globin-like_sf"/>
</dbReference>
<evidence type="ECO:0000313" key="3">
    <source>
        <dbReference type="Proteomes" id="UP000094336"/>
    </source>
</evidence>
<dbReference type="STRING" id="984486.A0A1E3QLJ5"/>
<evidence type="ECO:0000313" key="2">
    <source>
        <dbReference type="EMBL" id="ODQ78488.1"/>
    </source>
</evidence>
<proteinExistence type="predicted"/>
<dbReference type="Proteomes" id="UP000094336">
    <property type="component" value="Unassembled WGS sequence"/>
</dbReference>
<dbReference type="InterPro" id="IPR000971">
    <property type="entry name" value="Globin"/>
</dbReference>
<name>A0A1E3QLJ5_9ASCO</name>
<dbReference type="GO" id="GO:0019825">
    <property type="term" value="F:oxygen binding"/>
    <property type="evidence" value="ECO:0007669"/>
    <property type="project" value="InterPro"/>
</dbReference>
<evidence type="ECO:0000259" key="1">
    <source>
        <dbReference type="Pfam" id="PF00042"/>
    </source>
</evidence>
<dbReference type="InterPro" id="IPR044399">
    <property type="entry name" value="Mb-like_M"/>
</dbReference>
<gene>
    <name evidence="2" type="ORF">BABINDRAFT_162697</name>
</gene>
<dbReference type="Pfam" id="PF00042">
    <property type="entry name" value="Globin"/>
    <property type="match status" value="1"/>
</dbReference>
<keyword evidence="3" id="KW-1185">Reference proteome</keyword>
<accession>A0A1E3QLJ5</accession>
<dbReference type="GeneID" id="30147341"/>
<protein>
    <recommendedName>
        <fullName evidence="1">Globin domain-containing protein</fullName>
    </recommendedName>
</protein>
<dbReference type="Gene3D" id="1.10.490.10">
    <property type="entry name" value="Globins"/>
    <property type="match status" value="1"/>
</dbReference>
<dbReference type="InterPro" id="IPR012292">
    <property type="entry name" value="Globin/Proto"/>
</dbReference>
<reference evidence="3" key="1">
    <citation type="submission" date="2016-05" db="EMBL/GenBank/DDBJ databases">
        <title>Comparative genomics of biotechnologically important yeasts.</title>
        <authorList>
            <consortium name="DOE Joint Genome Institute"/>
            <person name="Riley R."/>
            <person name="Haridas S."/>
            <person name="Wolfe K.H."/>
            <person name="Lopes M.R."/>
            <person name="Hittinger C.T."/>
            <person name="Goker M."/>
            <person name="Salamov A."/>
            <person name="Wisecaver J."/>
            <person name="Long T.M."/>
            <person name="Aerts A.L."/>
            <person name="Barry K."/>
            <person name="Choi C."/>
            <person name="Clum A."/>
            <person name="Coughlan A.Y."/>
            <person name="Deshpande S."/>
            <person name="Douglass A.P."/>
            <person name="Hanson S.J."/>
            <person name="Klenk H.-P."/>
            <person name="Labutti K."/>
            <person name="Lapidus A."/>
            <person name="Lindquist E."/>
            <person name="Lipzen A."/>
            <person name="Meier-Kolthoff J.P."/>
            <person name="Ohm R.A."/>
            <person name="Otillar R.P."/>
            <person name="Pangilinan J."/>
            <person name="Peng Y."/>
            <person name="Rokas A."/>
            <person name="Rosa C.A."/>
            <person name="Scheuner C."/>
            <person name="Sibirny A.A."/>
            <person name="Slot J.C."/>
            <person name="Stielow J.B."/>
            <person name="Sun H."/>
            <person name="Kurtzman C.P."/>
            <person name="Blackwell M."/>
            <person name="Grigoriev I.V."/>
            <person name="Jeffries T.W."/>
        </authorList>
    </citation>
    <scope>NUCLEOTIDE SEQUENCE [LARGE SCALE GENOMIC DNA]</scope>
    <source>
        <strain evidence="3">NRRL Y-12698</strain>
    </source>
</reference>
<feature type="domain" description="Globin" evidence="1">
    <location>
        <begin position="523"/>
        <end position="598"/>
    </location>
</feature>
<dbReference type="RefSeq" id="XP_018983816.1">
    <property type="nucleotide sequence ID" value="XM_019129488.1"/>
</dbReference>
<dbReference type="AlphaFoldDB" id="A0A1E3QLJ5"/>
<dbReference type="CDD" id="cd01040">
    <property type="entry name" value="Mb-like"/>
    <property type="match status" value="1"/>
</dbReference>
<sequence>MNYAPPPPHSFLSSLKRRSLVLRSSVSIRNLRKMFTSKASLQESPFISTGPQKTLVYNEDLSSRPKNTTTPERSTDTQHDTLFAEAKTSMDSPASVDAPTHYSMDASIDTTFTDYTPIEEDDDNDDDNDVFSYVSEYSSTGKMFYNRSDYDLDPRQEISLQLYPRKMINLFDIRKETGSPTFVPFNNVIVPPPSRVTSPLTSTLIDDEGFNYNYVPSAPPPPPVASYASSPRRITNPRGIASPAPKSHNSFMLPPIPGQDLMGPPQTPPRRTFSAERVRKFLPSSPATSAIFRTRNTLSRSNSYIPALPIKVAAQKPYLRPSTPRNCPQQTSTTYLSGLYSPYIFGGTSSSDGSPTRLFSTPIRTVAAPPTVAQTQPPAPQKPKTHLKSKSAFGGELMVFEFFSTEDKETLVWSWNKNIHTSQEDYAMKMLIFGIKDESDEALDDSFLETSFDLQFTKFKSLKQCFAATEFWEHVYFEKIMKKFNRADMITALPPVAFQTQTPVPSWKRDQNLSVIEMHEFKGITAVFTKFMESLENLDGFVEAMGQIGRLHGRVFGADEEKFDILGALIIDSLKDLFGETKFTPELQQLWARVYNYIRGLMLQSVGLETFSM</sequence>
<organism evidence="2 3">
    <name type="scientific">Babjeviella inositovora NRRL Y-12698</name>
    <dbReference type="NCBI Taxonomy" id="984486"/>
    <lineage>
        <taxon>Eukaryota</taxon>
        <taxon>Fungi</taxon>
        <taxon>Dikarya</taxon>
        <taxon>Ascomycota</taxon>
        <taxon>Saccharomycotina</taxon>
        <taxon>Pichiomycetes</taxon>
        <taxon>Serinales incertae sedis</taxon>
        <taxon>Babjeviella</taxon>
    </lineage>
</organism>
<dbReference type="EMBL" id="KV454435">
    <property type="protein sequence ID" value="ODQ78488.1"/>
    <property type="molecule type" value="Genomic_DNA"/>
</dbReference>
<dbReference type="GO" id="GO:0020037">
    <property type="term" value="F:heme binding"/>
    <property type="evidence" value="ECO:0007669"/>
    <property type="project" value="InterPro"/>
</dbReference>